<dbReference type="PANTHER" id="PTHR40462">
    <property type="entry name" value="CHROMOSOME 1, WHOLE GENOME SHOTGUN SEQUENCE"/>
    <property type="match status" value="1"/>
</dbReference>
<feature type="compositionally biased region" description="Low complexity" evidence="1">
    <location>
        <begin position="14"/>
        <end position="23"/>
    </location>
</feature>
<proteinExistence type="predicted"/>
<evidence type="ECO:0008006" key="4">
    <source>
        <dbReference type="Google" id="ProtNLM"/>
    </source>
</evidence>
<feature type="compositionally biased region" description="Low complexity" evidence="1">
    <location>
        <begin position="51"/>
        <end position="64"/>
    </location>
</feature>
<comment type="caution">
    <text evidence="2">The sequence shown here is derived from an EMBL/GenBank/DDBJ whole genome shotgun (WGS) entry which is preliminary data.</text>
</comment>
<dbReference type="Proteomes" id="UP000224634">
    <property type="component" value="Unassembled WGS sequence"/>
</dbReference>
<evidence type="ECO:0000256" key="1">
    <source>
        <dbReference type="SAM" id="MobiDB-lite"/>
    </source>
</evidence>
<organism evidence="2 3">
    <name type="scientific">Polytolypa hystricis (strain UAMH7299)</name>
    <dbReference type="NCBI Taxonomy" id="1447883"/>
    <lineage>
        <taxon>Eukaryota</taxon>
        <taxon>Fungi</taxon>
        <taxon>Dikarya</taxon>
        <taxon>Ascomycota</taxon>
        <taxon>Pezizomycotina</taxon>
        <taxon>Eurotiomycetes</taxon>
        <taxon>Eurotiomycetidae</taxon>
        <taxon>Onygenales</taxon>
        <taxon>Onygenales incertae sedis</taxon>
        <taxon>Polytolypa</taxon>
    </lineage>
</organism>
<dbReference type="AlphaFoldDB" id="A0A2B7YQU4"/>
<dbReference type="OrthoDB" id="4203807at2759"/>
<gene>
    <name evidence="2" type="ORF">AJ80_02320</name>
</gene>
<evidence type="ECO:0000313" key="3">
    <source>
        <dbReference type="Proteomes" id="UP000224634"/>
    </source>
</evidence>
<sequence>MDFINKLANQAQGQNQSQSQNQQSDRRDDRDDNNRRDDNRNDRQSSGGGLLSSLTNSNSGNNNNRNDDHREGNGGGFLSGLGDKLNSAVGGGKEAEKKEDMLDKGIDLVQEHILKQGKQDNESALEQKKDAAIAGFIRDKYKSATGSEFPVKEKR</sequence>
<dbReference type="PANTHER" id="PTHR40462:SF1">
    <property type="entry name" value="EXPRESSED PROTEIN"/>
    <property type="match status" value="1"/>
</dbReference>
<dbReference type="EMBL" id="PDNA01000022">
    <property type="protein sequence ID" value="PGH23540.1"/>
    <property type="molecule type" value="Genomic_DNA"/>
</dbReference>
<accession>A0A2B7YQU4</accession>
<feature type="region of interest" description="Disordered" evidence="1">
    <location>
        <begin position="1"/>
        <end position="99"/>
    </location>
</feature>
<keyword evidence="3" id="KW-1185">Reference proteome</keyword>
<feature type="compositionally biased region" description="Basic and acidic residues" evidence="1">
    <location>
        <begin position="24"/>
        <end position="43"/>
    </location>
</feature>
<evidence type="ECO:0000313" key="2">
    <source>
        <dbReference type="EMBL" id="PGH23540.1"/>
    </source>
</evidence>
<name>A0A2B7YQU4_POLH7</name>
<protein>
    <recommendedName>
        <fullName evidence="4">DNA damage-responsive protein 48</fullName>
    </recommendedName>
</protein>
<reference evidence="2 3" key="1">
    <citation type="submission" date="2017-10" db="EMBL/GenBank/DDBJ databases">
        <title>Comparative genomics in systemic dimorphic fungi from Ajellomycetaceae.</title>
        <authorList>
            <person name="Munoz J.F."/>
            <person name="Mcewen J.G."/>
            <person name="Clay O.K."/>
            <person name="Cuomo C.A."/>
        </authorList>
    </citation>
    <scope>NUCLEOTIDE SEQUENCE [LARGE SCALE GENOMIC DNA]</scope>
    <source>
        <strain evidence="2 3">UAMH7299</strain>
    </source>
</reference>